<dbReference type="PANTHER" id="PTHR30033">
    <property type="entry name" value="FLAGELLAR HOOK-ASSOCIATED PROTEIN 1"/>
    <property type="match status" value="1"/>
</dbReference>
<feature type="domain" description="Flagellar hook-associated protein FlgK helical" evidence="9">
    <location>
        <begin position="104"/>
        <end position="331"/>
    </location>
</feature>
<dbReference type="GO" id="GO:0044780">
    <property type="term" value="P:bacterial-type flagellum assembly"/>
    <property type="evidence" value="ECO:0007669"/>
    <property type="project" value="InterPro"/>
</dbReference>
<dbReference type="NCBIfam" id="TIGR02492">
    <property type="entry name" value="flgK_ends"/>
    <property type="match status" value="1"/>
</dbReference>
<evidence type="ECO:0000256" key="3">
    <source>
        <dbReference type="ARBA" id="ARBA00009677"/>
    </source>
</evidence>
<evidence type="ECO:0000256" key="1">
    <source>
        <dbReference type="ARBA" id="ARBA00004365"/>
    </source>
</evidence>
<evidence type="ECO:0000256" key="6">
    <source>
        <dbReference type="ARBA" id="ARBA00023143"/>
    </source>
</evidence>
<dbReference type="AlphaFoldDB" id="A0A386PM14"/>
<evidence type="ECO:0000256" key="2">
    <source>
        <dbReference type="ARBA" id="ARBA00004613"/>
    </source>
</evidence>
<keyword evidence="6" id="KW-0975">Bacterial flagellum</keyword>
<feature type="domain" description="Flagellar basal-body/hook protein C-terminal" evidence="8">
    <location>
        <begin position="583"/>
        <end position="623"/>
    </location>
</feature>
<dbReference type="SUPFAM" id="SSF64518">
    <property type="entry name" value="Phase 1 flagellin"/>
    <property type="match status" value="1"/>
</dbReference>
<dbReference type="InterPro" id="IPR002371">
    <property type="entry name" value="FlgK"/>
</dbReference>
<keyword evidence="10" id="KW-0969">Cilium</keyword>
<feature type="coiled-coil region" evidence="7">
    <location>
        <begin position="173"/>
        <end position="200"/>
    </location>
</feature>
<keyword evidence="10" id="KW-0966">Cell projection</keyword>
<dbReference type="RefSeq" id="WP_120103989.1">
    <property type="nucleotide sequence ID" value="NZ_CP028884.1"/>
</dbReference>
<dbReference type="GO" id="GO:0005576">
    <property type="term" value="C:extracellular region"/>
    <property type="evidence" value="ECO:0007669"/>
    <property type="project" value="UniProtKB-SubCell"/>
</dbReference>
<keyword evidence="5" id="KW-0964">Secreted</keyword>
<proteinExistence type="inferred from homology"/>
<keyword evidence="10" id="KW-0282">Flagellum</keyword>
<reference evidence="10 11" key="1">
    <citation type="journal article" date="2018" name="Infect. Genet. Evol.">
        <title>Genome-wide analysis of Borrelia turcica and 'Candidatus Borrelia tachyglossi' shows relapsing fever-like genomes with unique genomic links to Lyme disease Borrelia.</title>
        <authorList>
            <person name="Gofton A.W."/>
            <person name="Margos G."/>
            <person name="Fingerle V."/>
            <person name="Hepner S."/>
            <person name="Loh S.M."/>
            <person name="Ryan U."/>
            <person name="Irwin P."/>
            <person name="Oskam C.L."/>
        </authorList>
    </citation>
    <scope>NUCLEOTIDE SEQUENCE [LARGE SCALE GENOMIC DNA]</scope>
    <source>
        <strain evidence="10 11">IST7</strain>
    </source>
</reference>
<dbReference type="Proteomes" id="UP000275571">
    <property type="component" value="Chromosome"/>
</dbReference>
<dbReference type="Pfam" id="PF06429">
    <property type="entry name" value="Flg_bbr_C"/>
    <property type="match status" value="1"/>
</dbReference>
<comment type="similarity">
    <text evidence="3">Belongs to the flagella basal body rod proteins family.</text>
</comment>
<dbReference type="InterPro" id="IPR010810">
    <property type="entry name" value="Flagellin_hook_IN_motif"/>
</dbReference>
<sequence>MDSTFSGIEIGKRSLFAHKDAMNTTGHNLTNASKPGYSKQRIIMKTEMPIYAPHLNRAQKAGQLGQGIMVQSIERVRDDLLDIRIAEESHKLGYWTSKNKFISLLENVYNEPEEQSIRKRLNDFWESWQDLSRQPQGLAERNIILERGKSFVEVVKNRFHSLERIYIMANDEVKITTEEINNYLRNIGELNKQIAKAIAMKDHPNDLMDARDLIVDKLSNLISISIENRQDPNEFLIHTEGKHLIQGTIANEFILEASNGPTRTKWNILWNNGELANIDTGKLGALINARDNEIKNEINELDNMAINITELINEVHISGHGLDKKNRRVFFEQEYKLTDERGRYDSNGDGEFDSVHLFKINGTNEIFAEEKLGFLGTLRFEAINKNEFIEIAYNATDTVQDVINKINNSHAQVTARINTEGKFEIKAVKEEDKENVIFRIRHIEDSGLFLTSYTGILNASGAEGAYNYQNINTTDQLANTSSYSISPLKNPSAWLKVADEIAEDPSKIAASLKNPINDIAIGDNEAALRIASFVNSPIMIGKNSTLNDYFANTASNIAIKGQTAEVTKTSQAQILKDLTDLRLSISGVNKNEELTNMIEFQQAFIAASKFIVVSTELIDTIINKMGV</sequence>
<evidence type="ECO:0000256" key="7">
    <source>
        <dbReference type="SAM" id="Coils"/>
    </source>
</evidence>
<evidence type="ECO:0000259" key="9">
    <source>
        <dbReference type="Pfam" id="PF22638"/>
    </source>
</evidence>
<evidence type="ECO:0000259" key="8">
    <source>
        <dbReference type="Pfam" id="PF06429"/>
    </source>
</evidence>
<dbReference type="KEGG" id="btur:DB313_00905"/>
<dbReference type="InterPro" id="IPR053927">
    <property type="entry name" value="FlgK_helical"/>
</dbReference>
<accession>A0A386PM14</accession>
<keyword evidence="11" id="KW-1185">Reference proteome</keyword>
<dbReference type="GO" id="GO:0005198">
    <property type="term" value="F:structural molecule activity"/>
    <property type="evidence" value="ECO:0007669"/>
    <property type="project" value="InterPro"/>
</dbReference>
<evidence type="ECO:0000256" key="4">
    <source>
        <dbReference type="ARBA" id="ARBA00016244"/>
    </source>
</evidence>
<protein>
    <recommendedName>
        <fullName evidence="4">Flagellar hook-associated protein 1</fullName>
    </recommendedName>
</protein>
<gene>
    <name evidence="10" type="ORF">DB313_00905</name>
</gene>
<evidence type="ECO:0000313" key="10">
    <source>
        <dbReference type="EMBL" id="AYE36069.1"/>
    </source>
</evidence>
<dbReference type="PANTHER" id="PTHR30033:SF1">
    <property type="entry name" value="FLAGELLAR HOOK-ASSOCIATED PROTEIN 1"/>
    <property type="match status" value="1"/>
</dbReference>
<dbReference type="EMBL" id="CP028884">
    <property type="protein sequence ID" value="AYE36069.1"/>
    <property type="molecule type" value="Genomic_DNA"/>
</dbReference>
<keyword evidence="7" id="KW-0175">Coiled coil</keyword>
<dbReference type="InterPro" id="IPR010930">
    <property type="entry name" value="Flg_bb/hook_C_dom"/>
</dbReference>
<comment type="subcellular location">
    <subcellularLocation>
        <location evidence="1">Bacterial flagellum</location>
    </subcellularLocation>
    <subcellularLocation>
        <location evidence="2">Secreted</location>
    </subcellularLocation>
</comment>
<dbReference type="Pfam" id="PF22638">
    <property type="entry name" value="FlgK_D1"/>
    <property type="match status" value="1"/>
</dbReference>
<evidence type="ECO:0000313" key="11">
    <source>
        <dbReference type="Proteomes" id="UP000275571"/>
    </source>
</evidence>
<dbReference type="OrthoDB" id="9802553at2"/>
<name>A0A386PM14_9SPIR</name>
<evidence type="ECO:0000256" key="5">
    <source>
        <dbReference type="ARBA" id="ARBA00022525"/>
    </source>
</evidence>
<dbReference type="GO" id="GO:0009424">
    <property type="term" value="C:bacterial-type flagellum hook"/>
    <property type="evidence" value="ECO:0007669"/>
    <property type="project" value="InterPro"/>
</dbReference>
<dbReference type="Pfam" id="PF07196">
    <property type="entry name" value="Flagellin_IN"/>
    <property type="match status" value="1"/>
</dbReference>
<organism evidence="10 11">
    <name type="scientific">Borrelia turcica IST7</name>
    <dbReference type="NCBI Taxonomy" id="1104446"/>
    <lineage>
        <taxon>Bacteria</taxon>
        <taxon>Pseudomonadati</taxon>
        <taxon>Spirochaetota</taxon>
        <taxon>Spirochaetia</taxon>
        <taxon>Spirochaetales</taxon>
        <taxon>Borreliaceae</taxon>
        <taxon>Borrelia</taxon>
    </lineage>
</organism>